<evidence type="ECO:0000313" key="2">
    <source>
        <dbReference type="Proteomes" id="UP000887566"/>
    </source>
</evidence>
<reference evidence="3" key="1">
    <citation type="submission" date="2022-11" db="UniProtKB">
        <authorList>
            <consortium name="WormBaseParasite"/>
        </authorList>
    </citation>
    <scope>IDENTIFICATION</scope>
</reference>
<organism evidence="2 3">
    <name type="scientific">Plectus sambesii</name>
    <dbReference type="NCBI Taxonomy" id="2011161"/>
    <lineage>
        <taxon>Eukaryota</taxon>
        <taxon>Metazoa</taxon>
        <taxon>Ecdysozoa</taxon>
        <taxon>Nematoda</taxon>
        <taxon>Chromadorea</taxon>
        <taxon>Plectida</taxon>
        <taxon>Plectina</taxon>
        <taxon>Plectoidea</taxon>
        <taxon>Plectidae</taxon>
        <taxon>Plectus</taxon>
    </lineage>
</organism>
<sequence>MAKLVSIVSGFNDGDADDDDDDEEQGDDSKRDGSHGSGEGVYSSDLNAVTS</sequence>
<evidence type="ECO:0000256" key="1">
    <source>
        <dbReference type="SAM" id="MobiDB-lite"/>
    </source>
</evidence>
<feature type="region of interest" description="Disordered" evidence="1">
    <location>
        <begin position="1"/>
        <end position="51"/>
    </location>
</feature>
<dbReference type="AlphaFoldDB" id="A0A914USW8"/>
<proteinExistence type="predicted"/>
<name>A0A914USW8_9BILA</name>
<evidence type="ECO:0000313" key="3">
    <source>
        <dbReference type="WBParaSite" id="PSAMB.scaffold11911size3062.g34509.t1"/>
    </source>
</evidence>
<keyword evidence="2" id="KW-1185">Reference proteome</keyword>
<feature type="compositionally biased region" description="Acidic residues" evidence="1">
    <location>
        <begin position="14"/>
        <end position="26"/>
    </location>
</feature>
<dbReference type="WBParaSite" id="PSAMB.scaffold11911size3062.g34509.t1">
    <property type="protein sequence ID" value="PSAMB.scaffold11911size3062.g34509.t1"/>
    <property type="gene ID" value="PSAMB.scaffold11911size3062.g34509"/>
</dbReference>
<dbReference type="Proteomes" id="UP000887566">
    <property type="component" value="Unplaced"/>
</dbReference>
<protein>
    <submittedName>
        <fullName evidence="3">Uncharacterized protein</fullName>
    </submittedName>
</protein>
<accession>A0A914USW8</accession>